<evidence type="ECO:0000256" key="18">
    <source>
        <dbReference type="RuleBase" id="RU004336"/>
    </source>
</evidence>
<dbReference type="InterPro" id="IPR017853">
    <property type="entry name" value="GH"/>
</dbReference>
<evidence type="ECO:0000256" key="1">
    <source>
        <dbReference type="ARBA" id="ARBA00000382"/>
    </source>
</evidence>
<accession>A0A445EVI6</accession>
<evidence type="ECO:0000256" key="4">
    <source>
        <dbReference type="ARBA" id="ARBA00012780"/>
    </source>
</evidence>
<name>A0A445EVI6_ARAHY</name>
<dbReference type="EMBL" id="SDMP01000001">
    <property type="protein sequence ID" value="RYR79412.1"/>
    <property type="molecule type" value="Genomic_DNA"/>
</dbReference>
<dbReference type="PROSITE" id="PS51257">
    <property type="entry name" value="PROKAR_LIPOPROTEIN"/>
    <property type="match status" value="1"/>
</dbReference>
<evidence type="ECO:0000313" key="21">
    <source>
        <dbReference type="EMBL" id="RYR79412.1"/>
    </source>
</evidence>
<keyword evidence="9" id="KW-0611">Plant defense</keyword>
<keyword evidence="14 18" id="KW-0326">Glycosidase</keyword>
<evidence type="ECO:0000256" key="3">
    <source>
        <dbReference type="ARBA" id="ARBA00008773"/>
    </source>
</evidence>
<sequence>MKQEQTSNHIVSLFLVVFSTMIISCYSWVGVNWGTITTHQLPPNKVVKMLKENGFKKLKLFDSDELIMDALRGSDIEVMIAIPNIMLEKMSSSSEADSWVFENVTNYMHNGGGGGGVVNIKYIAVGNEPFLKAYNGRYLNKTLPALMNIQRSLIKAGFGLEIKVTVPFNADIYYSPDSNPLPSGGEFRPEAKEFTIDIIQFLYSNNAPFTVNIYPFLSLYYGNDHFPIDYAFFEENNNKKHSLRDGNLVYSNVFDANLDTLLWALHKEGYPDMDIIVGEVGWPTDGDKNGNVNNAKKFNQGLIQHALSGIGTPKRKGMMIDMYLFSLIDENSKSVAPGNFERHWGIFEFDGKPKYELDLEGQNREKGLVPVEGVRYMEKKWCVLDPYASNLDYLAVSIDYACSLSDCTSLGYGCSCGELTLEGNASYAFNMYYQVNDQREWDCDFNGLAVITHEDPSQNGCQFPVMIAHGGSSLMLHGGIMDIFKKALEVYVIFVVLLQLTHLEDFLC</sequence>
<evidence type="ECO:0000256" key="13">
    <source>
        <dbReference type="ARBA" id="ARBA00023288"/>
    </source>
</evidence>
<evidence type="ECO:0000256" key="8">
    <source>
        <dbReference type="ARBA" id="ARBA00022801"/>
    </source>
</evidence>
<evidence type="ECO:0000256" key="2">
    <source>
        <dbReference type="ARBA" id="ARBA00004609"/>
    </source>
</evidence>
<keyword evidence="19" id="KW-0812">Transmembrane</keyword>
<keyword evidence="8 18" id="KW-0378">Hydrolase</keyword>
<comment type="subcellular location">
    <subcellularLocation>
        <location evidence="2">Cell membrane</location>
        <topology evidence="2">Lipid-anchor</topology>
        <topology evidence="2">GPI-anchor</topology>
    </subcellularLocation>
</comment>
<dbReference type="PANTHER" id="PTHR32227">
    <property type="entry name" value="GLUCAN ENDO-1,3-BETA-GLUCOSIDASE BG1-RELATED-RELATED"/>
    <property type="match status" value="1"/>
</dbReference>
<evidence type="ECO:0000259" key="20">
    <source>
        <dbReference type="SMART" id="SM00768"/>
    </source>
</evidence>
<dbReference type="InterPro" id="IPR044965">
    <property type="entry name" value="Glyco_hydro_17_plant"/>
</dbReference>
<evidence type="ECO:0000256" key="12">
    <source>
        <dbReference type="ARBA" id="ARBA00023180"/>
    </source>
</evidence>
<evidence type="ECO:0000256" key="16">
    <source>
        <dbReference type="ARBA" id="ARBA00033417"/>
    </source>
</evidence>
<evidence type="ECO:0000256" key="17">
    <source>
        <dbReference type="RuleBase" id="RU004335"/>
    </source>
</evidence>
<dbReference type="FunFam" id="1.20.58.1040:FF:000002">
    <property type="entry name" value="Glucan endo-1,3-beta-glucosidase 8"/>
    <property type="match status" value="1"/>
</dbReference>
<dbReference type="GO" id="GO:0005975">
    <property type="term" value="P:carbohydrate metabolic process"/>
    <property type="evidence" value="ECO:0007669"/>
    <property type="project" value="InterPro"/>
</dbReference>
<comment type="caution">
    <text evidence="21">The sequence shown here is derived from an EMBL/GenBank/DDBJ whole genome shotgun (WGS) entry which is preliminary data.</text>
</comment>
<dbReference type="STRING" id="3818.A0A445EVI6"/>
<dbReference type="InterPro" id="IPR000490">
    <property type="entry name" value="Glyco_hydro_17"/>
</dbReference>
<evidence type="ECO:0000256" key="19">
    <source>
        <dbReference type="SAM" id="Phobius"/>
    </source>
</evidence>
<evidence type="ECO:0000256" key="7">
    <source>
        <dbReference type="ARBA" id="ARBA00022729"/>
    </source>
</evidence>
<evidence type="ECO:0000256" key="15">
    <source>
        <dbReference type="ARBA" id="ARBA00033335"/>
    </source>
</evidence>
<evidence type="ECO:0000256" key="11">
    <source>
        <dbReference type="ARBA" id="ARBA00023157"/>
    </source>
</evidence>
<keyword evidence="11" id="KW-1015">Disulfide bond</keyword>
<evidence type="ECO:0000256" key="6">
    <source>
        <dbReference type="ARBA" id="ARBA00022622"/>
    </source>
</evidence>
<dbReference type="FunFam" id="3.20.20.80:FF:000008">
    <property type="entry name" value="Glucan endo-1,3-beta-glucosidase 5"/>
    <property type="match status" value="1"/>
</dbReference>
<keyword evidence="12" id="KW-0325">Glycoprotein</keyword>
<dbReference type="InterPro" id="IPR012946">
    <property type="entry name" value="X8"/>
</dbReference>
<dbReference type="Gene3D" id="1.20.58.1040">
    <property type="match status" value="1"/>
</dbReference>
<protein>
    <recommendedName>
        <fullName evidence="4">glucan endo-1,3-beta-D-glucosidase</fullName>
        <ecNumber evidence="4">3.2.1.39</ecNumber>
    </recommendedName>
    <alternativeName>
        <fullName evidence="15">(1-&gt;3)-beta-glucan endohydrolase</fullName>
    </alternativeName>
    <alternativeName>
        <fullName evidence="16">Beta-1,3-endoglucanase</fullName>
    </alternativeName>
</protein>
<keyword evidence="5" id="KW-1003">Cell membrane</keyword>
<keyword evidence="19" id="KW-1133">Transmembrane helix</keyword>
<dbReference type="GO" id="GO:0005886">
    <property type="term" value="C:plasma membrane"/>
    <property type="evidence" value="ECO:0007669"/>
    <property type="project" value="UniProtKB-SubCell"/>
</dbReference>
<dbReference type="PROSITE" id="PS00587">
    <property type="entry name" value="GLYCOSYL_HYDROL_F17"/>
    <property type="match status" value="1"/>
</dbReference>
<keyword evidence="10 19" id="KW-0472">Membrane</keyword>
<keyword evidence="7" id="KW-0732">Signal</keyword>
<evidence type="ECO:0000256" key="5">
    <source>
        <dbReference type="ARBA" id="ARBA00022475"/>
    </source>
</evidence>
<dbReference type="GO" id="GO:0098552">
    <property type="term" value="C:side of membrane"/>
    <property type="evidence" value="ECO:0007669"/>
    <property type="project" value="UniProtKB-KW"/>
</dbReference>
<dbReference type="Proteomes" id="UP000289738">
    <property type="component" value="Chromosome A01"/>
</dbReference>
<dbReference type="SUPFAM" id="SSF51445">
    <property type="entry name" value="(Trans)glycosidases"/>
    <property type="match status" value="1"/>
</dbReference>
<evidence type="ECO:0000256" key="10">
    <source>
        <dbReference type="ARBA" id="ARBA00023136"/>
    </source>
</evidence>
<dbReference type="GO" id="GO:0006952">
    <property type="term" value="P:defense response"/>
    <property type="evidence" value="ECO:0007669"/>
    <property type="project" value="UniProtKB-KW"/>
</dbReference>
<organism evidence="21 22">
    <name type="scientific">Arachis hypogaea</name>
    <name type="common">Peanut</name>
    <dbReference type="NCBI Taxonomy" id="3818"/>
    <lineage>
        <taxon>Eukaryota</taxon>
        <taxon>Viridiplantae</taxon>
        <taxon>Streptophyta</taxon>
        <taxon>Embryophyta</taxon>
        <taxon>Tracheophyta</taxon>
        <taxon>Spermatophyta</taxon>
        <taxon>Magnoliopsida</taxon>
        <taxon>eudicotyledons</taxon>
        <taxon>Gunneridae</taxon>
        <taxon>Pentapetalae</taxon>
        <taxon>rosids</taxon>
        <taxon>fabids</taxon>
        <taxon>Fabales</taxon>
        <taxon>Fabaceae</taxon>
        <taxon>Papilionoideae</taxon>
        <taxon>50 kb inversion clade</taxon>
        <taxon>dalbergioids sensu lato</taxon>
        <taxon>Dalbergieae</taxon>
        <taxon>Pterocarpus clade</taxon>
        <taxon>Arachis</taxon>
    </lineage>
</organism>
<comment type="catalytic activity">
    <reaction evidence="1">
        <text>Hydrolysis of (1-&gt;3)-beta-D-glucosidic linkages in (1-&gt;3)-beta-D-glucans.</text>
        <dbReference type="EC" id="3.2.1.39"/>
    </reaction>
</comment>
<feature type="domain" description="X8" evidence="20">
    <location>
        <begin position="380"/>
        <end position="463"/>
    </location>
</feature>
<dbReference type="Pfam" id="PF00332">
    <property type="entry name" value="Glyco_hydro_17"/>
    <property type="match status" value="1"/>
</dbReference>
<proteinExistence type="inferred from homology"/>
<dbReference type="AlphaFoldDB" id="A0A445EVI6"/>
<keyword evidence="6" id="KW-0336">GPI-anchor</keyword>
<evidence type="ECO:0000256" key="14">
    <source>
        <dbReference type="ARBA" id="ARBA00023295"/>
    </source>
</evidence>
<feature type="transmembrane region" description="Helical" evidence="19">
    <location>
        <begin position="12"/>
        <end position="31"/>
    </location>
</feature>
<dbReference type="EC" id="3.2.1.39" evidence="4"/>
<evidence type="ECO:0000256" key="9">
    <source>
        <dbReference type="ARBA" id="ARBA00022821"/>
    </source>
</evidence>
<gene>
    <name evidence="21" type="ORF">Ahy_A01g004224</name>
</gene>
<evidence type="ECO:0000313" key="22">
    <source>
        <dbReference type="Proteomes" id="UP000289738"/>
    </source>
</evidence>
<comment type="similarity">
    <text evidence="3 17">Belongs to the glycosyl hydrolase 17 family.</text>
</comment>
<dbReference type="Gene3D" id="3.20.20.80">
    <property type="entry name" value="Glycosidases"/>
    <property type="match status" value="1"/>
</dbReference>
<dbReference type="SMART" id="SM00768">
    <property type="entry name" value="X8"/>
    <property type="match status" value="1"/>
</dbReference>
<keyword evidence="22" id="KW-1185">Reference proteome</keyword>
<keyword evidence="13" id="KW-0449">Lipoprotein</keyword>
<reference evidence="21 22" key="1">
    <citation type="submission" date="2019-01" db="EMBL/GenBank/DDBJ databases">
        <title>Sequencing of cultivated peanut Arachis hypogaea provides insights into genome evolution and oil improvement.</title>
        <authorList>
            <person name="Chen X."/>
        </authorList>
    </citation>
    <scope>NUCLEOTIDE SEQUENCE [LARGE SCALE GENOMIC DNA]</scope>
    <source>
        <strain evidence="22">cv. Fuhuasheng</strain>
        <tissue evidence="21">Leaves</tissue>
    </source>
</reference>
<dbReference type="GO" id="GO:0042973">
    <property type="term" value="F:glucan endo-1,3-beta-D-glucosidase activity"/>
    <property type="evidence" value="ECO:0007669"/>
    <property type="project" value="UniProtKB-EC"/>
</dbReference>
<dbReference type="Pfam" id="PF07983">
    <property type="entry name" value="X8"/>
    <property type="match status" value="1"/>
</dbReference>